<keyword evidence="2" id="KW-1185">Reference proteome</keyword>
<sequence length="167" mass="18917">MGYTDGVAQRMSEKSLKGELFESDRFTYQDDNFNPDELDAESLSDFLDQKLDIDYSGCIELLRDGYTTDNDNNELEMQYNDDGFTVIAYMDILDWIDENSQGGLFYILDDQKELVGARLGVCGEHIGSVSVWLDTQNGVLEQGGRTYSISDEDRETLNDSLDTLLND</sequence>
<dbReference type="EMBL" id="AY682195">
    <property type="protein sequence ID" value="AAV35984.1"/>
    <property type="molecule type" value="Genomic_DNA"/>
</dbReference>
<dbReference type="KEGG" id="vg:3197453"/>
<gene>
    <name evidence="1" type="ORF">orf164</name>
</gene>
<evidence type="ECO:0000313" key="1">
    <source>
        <dbReference type="EMBL" id="AAV35984.1"/>
    </source>
</evidence>
<proteinExistence type="predicted"/>
<protein>
    <submittedName>
        <fullName evidence="1">Orf164</fullName>
    </submittedName>
</protein>
<dbReference type="RefSeq" id="YP_164799.1">
    <property type="nucleotide sequence ID" value="NC_006565.1"/>
</dbReference>
<reference evidence="1 2" key="1">
    <citation type="journal article" date="2004" name="J. Bacteriol.">
        <title>Lactobacillus plantarum bacteriophage LP65: a new member of the SPO1-like genus of the family Myoviridae.</title>
        <authorList>
            <person name="Chibani-Chennoufi S."/>
            <person name="Dillmann M.L."/>
            <person name="Marvin-Guy L."/>
            <person name="Rami-Shojaei S."/>
            <person name="Brussow H."/>
        </authorList>
    </citation>
    <scope>NUCLEOTIDE SEQUENCE</scope>
</reference>
<dbReference type="Proteomes" id="UP000002117">
    <property type="component" value="Segment"/>
</dbReference>
<evidence type="ECO:0000313" key="2">
    <source>
        <dbReference type="Proteomes" id="UP000002117"/>
    </source>
</evidence>
<accession>Q5ULF0</accession>
<name>Q5ULF0_9CAUD</name>
<organism evidence="1 2">
    <name type="scientific">Lactobacillus phage LP65</name>
    <dbReference type="NCBI Taxonomy" id="2892344"/>
    <lineage>
        <taxon>Viruses</taxon>
        <taxon>Duplodnaviria</taxon>
        <taxon>Heunggongvirae</taxon>
        <taxon>Uroviricota</taxon>
        <taxon>Caudoviricetes</taxon>
        <taxon>Herelleviridae</taxon>
        <taxon>Salchichonvirus</taxon>
        <taxon>Salchichonvirus LP65</taxon>
    </lineage>
</organism>